<dbReference type="AlphaFoldDB" id="A0A0P1KX53"/>
<feature type="compositionally biased region" description="Basic and acidic residues" evidence="2">
    <location>
        <begin position="686"/>
        <end position="703"/>
    </location>
</feature>
<organism evidence="3 4">
    <name type="scientific">Lachancea quebecensis</name>
    <dbReference type="NCBI Taxonomy" id="1654605"/>
    <lineage>
        <taxon>Eukaryota</taxon>
        <taxon>Fungi</taxon>
        <taxon>Dikarya</taxon>
        <taxon>Ascomycota</taxon>
        <taxon>Saccharomycotina</taxon>
        <taxon>Saccharomycetes</taxon>
        <taxon>Saccharomycetales</taxon>
        <taxon>Saccharomycetaceae</taxon>
        <taxon>Lachancea</taxon>
    </lineage>
</organism>
<feature type="compositionally biased region" description="Basic and acidic residues" evidence="2">
    <location>
        <begin position="646"/>
        <end position="665"/>
    </location>
</feature>
<feature type="compositionally biased region" description="Basic and acidic residues" evidence="2">
    <location>
        <begin position="519"/>
        <end position="542"/>
    </location>
</feature>
<evidence type="ECO:0000256" key="1">
    <source>
        <dbReference type="ARBA" id="ARBA00008528"/>
    </source>
</evidence>
<gene>
    <name evidence="3" type="ORF">LAQU0_S01e08394g</name>
</gene>
<comment type="similarity">
    <text evidence="1">Belongs to the EIS1 family.</text>
</comment>
<dbReference type="Pfam" id="PF12757">
    <property type="entry name" value="Eisosome1"/>
    <property type="match status" value="1"/>
</dbReference>
<protein>
    <submittedName>
        <fullName evidence="3">LAQU0S01e08394g1_1</fullName>
    </submittedName>
</protein>
<feature type="compositionally biased region" description="Polar residues" evidence="2">
    <location>
        <begin position="845"/>
        <end position="857"/>
    </location>
</feature>
<dbReference type="GO" id="GO:0070941">
    <property type="term" value="P:eisosome assembly"/>
    <property type="evidence" value="ECO:0007669"/>
    <property type="project" value="TreeGrafter"/>
</dbReference>
<dbReference type="Proteomes" id="UP000236544">
    <property type="component" value="Unassembled WGS sequence"/>
</dbReference>
<dbReference type="InterPro" id="IPR024527">
    <property type="entry name" value="Eisosome1"/>
</dbReference>
<dbReference type="PANTHER" id="PTHR28298">
    <property type="entry name" value="EISOSOME PROTEIN 1"/>
    <property type="match status" value="1"/>
</dbReference>
<keyword evidence="4" id="KW-1185">Reference proteome</keyword>
<dbReference type="EMBL" id="LN890560">
    <property type="protein sequence ID" value="CUS20517.1"/>
    <property type="molecule type" value="Genomic_DNA"/>
</dbReference>
<sequence>MSLISAAADVNDASSTTSAGSVRSSTVYRKDGKPLSQEALYRAQQKYGVFQSPARQTGSGVKDSKMASDVAANLANNNRTTIEAYKRVLDSNASRAATAVSSRSRSSSVTSSATVVSTNSKSTNAAVKALSAKPVEQPVAPKKTNMNMSKILVGAEAAAEKRIGIRMKPEKVVYVPSKESGKAAERSMSITPEVMDKLKTKGEYEAEAEVEADPKKYASKAAYAVRDFDPNEATEKDLLEREKRKQAYFGMLTSPQVLSLARANAQVKLDQIDKDAPGSLYKNEEFNKLAVALAQKNSTKRSEHHGKINMGGGLWLTQADVQNIAQGLITPVLDEVDSRALQQRAVDEDIKQRKIDFKEQNAAWIELQRNKLSNDKMYSRETRLRHKRETDGLHTRTERKFQDLCASKDSEVAEMEKALQNAKDSYAALQKQMEEDLEKERLRVEAEVAALKKEQEEDLKAARVEQEQELKPYVDDVKAAEAEHERLINERDSLNKEIEDLRASIESHKVKIEELDKEISDSVVKHEEEEGKREELTKHKEEFDQEVSEKFTVMAQVAKEKAQKSSEEARLKQLEVDAMINERQSELNSTELELKKEKLSLLEAMRNVTELKGEDKLDENRVKALIGMTSDEFIAENNKSVNVAGDKLEPSKEHSASTKSIKHEAGVIGEGDVEKGFEVQPAKDSVASEHVGETGEKSTEHTKTSSPYPAKPSMVDAVLPKDFKPEVKPRTKPVQKTAQHGSGAAEPASPKSGVKRSPSLKQKFMGIIKGDTKSQSKPAAAATPANPPASVKKAVPKKAAASSEADAPAKASPAKDTAKTEIQKIAQSGPAPEPEHETAPAVGSTAETSVSTPQKPTTFGVDKSEIHRIAQGGPAPTSGHSNGTKTSVYENGDNSDDEGELPDSSEAGENGIGANKKGSLFKEVF</sequence>
<feature type="region of interest" description="Disordered" evidence="2">
    <location>
        <begin position="645"/>
        <end position="925"/>
    </location>
</feature>
<evidence type="ECO:0000313" key="4">
    <source>
        <dbReference type="Proteomes" id="UP000236544"/>
    </source>
</evidence>
<reference evidence="4" key="1">
    <citation type="submission" date="2015-10" db="EMBL/GenBank/DDBJ databases">
        <authorList>
            <person name="Devillers H."/>
        </authorList>
    </citation>
    <scope>NUCLEOTIDE SEQUENCE [LARGE SCALE GENOMIC DNA]</scope>
</reference>
<proteinExistence type="inferred from homology"/>
<evidence type="ECO:0000313" key="3">
    <source>
        <dbReference type="EMBL" id="CUS20517.1"/>
    </source>
</evidence>
<feature type="compositionally biased region" description="Polar residues" evidence="2">
    <location>
        <begin position="878"/>
        <end position="889"/>
    </location>
</feature>
<feature type="region of interest" description="Disordered" evidence="2">
    <location>
        <begin position="519"/>
        <end position="544"/>
    </location>
</feature>
<feature type="compositionally biased region" description="Low complexity" evidence="2">
    <location>
        <begin position="98"/>
        <end position="125"/>
    </location>
</feature>
<feature type="compositionally biased region" description="Low complexity" evidence="2">
    <location>
        <begin position="13"/>
        <end position="27"/>
    </location>
</feature>
<accession>A0A0P1KX53</accession>
<feature type="compositionally biased region" description="Basic and acidic residues" evidence="2">
    <location>
        <begin position="719"/>
        <end position="729"/>
    </location>
</feature>
<feature type="region of interest" description="Disordered" evidence="2">
    <location>
        <begin position="1"/>
        <end position="35"/>
    </location>
</feature>
<feature type="compositionally biased region" description="Acidic residues" evidence="2">
    <location>
        <begin position="893"/>
        <end position="903"/>
    </location>
</feature>
<evidence type="ECO:0000256" key="2">
    <source>
        <dbReference type="SAM" id="MobiDB-lite"/>
    </source>
</evidence>
<dbReference type="PANTHER" id="PTHR28298:SF1">
    <property type="entry name" value="EISOSOME PROTEIN 1"/>
    <property type="match status" value="1"/>
</dbReference>
<feature type="compositionally biased region" description="Low complexity" evidence="2">
    <location>
        <begin position="778"/>
        <end position="815"/>
    </location>
</feature>
<dbReference type="OrthoDB" id="4070583at2759"/>
<name>A0A0P1KX53_9SACH</name>
<feature type="region of interest" description="Disordered" evidence="2">
    <location>
        <begin position="98"/>
        <end position="130"/>
    </location>
</feature>